<gene>
    <name evidence="1" type="ORF">AKJ51_01160</name>
</gene>
<organism evidence="1 2">
    <name type="scientific">candidate division MSBL1 archaeon SCGC-AAA382A20</name>
    <dbReference type="NCBI Taxonomy" id="1698280"/>
    <lineage>
        <taxon>Archaea</taxon>
        <taxon>Methanobacteriati</taxon>
        <taxon>Methanobacteriota</taxon>
        <taxon>candidate division MSBL1</taxon>
    </lineage>
</organism>
<sequence length="59" mass="7327">MIAVKNLDGWGKYKRKRFCIYCSICFFFYFKDENLRKRILNGFYRRKFAIINQLGNFRD</sequence>
<evidence type="ECO:0000313" key="1">
    <source>
        <dbReference type="EMBL" id="KXB07530.1"/>
    </source>
</evidence>
<keyword evidence="2" id="KW-1185">Reference proteome</keyword>
<protein>
    <submittedName>
        <fullName evidence="1">Uncharacterized protein</fullName>
    </submittedName>
</protein>
<comment type="caution">
    <text evidence="1">The sequence shown here is derived from an EMBL/GenBank/DDBJ whole genome shotgun (WGS) entry which is preliminary data.</text>
</comment>
<name>A0A133VM88_9EURY</name>
<accession>A0A133VM88</accession>
<proteinExistence type="predicted"/>
<reference evidence="1 2" key="1">
    <citation type="journal article" date="2016" name="Sci. Rep.">
        <title>Metabolic traits of an uncultured archaeal lineage -MSBL1- from brine pools of the Red Sea.</title>
        <authorList>
            <person name="Mwirichia R."/>
            <person name="Alam I."/>
            <person name="Rashid M."/>
            <person name="Vinu M."/>
            <person name="Ba-Alawi W."/>
            <person name="Anthony Kamau A."/>
            <person name="Kamanda Ngugi D."/>
            <person name="Goker M."/>
            <person name="Klenk H.P."/>
            <person name="Bajic V."/>
            <person name="Stingl U."/>
        </authorList>
    </citation>
    <scope>NUCLEOTIDE SEQUENCE [LARGE SCALE GENOMIC DNA]</scope>
    <source>
        <strain evidence="1">SCGC-AAA382A20</strain>
    </source>
</reference>
<dbReference type="Proteomes" id="UP000070263">
    <property type="component" value="Unassembled WGS sequence"/>
</dbReference>
<dbReference type="EMBL" id="LHYE01000007">
    <property type="protein sequence ID" value="KXB07530.1"/>
    <property type="molecule type" value="Genomic_DNA"/>
</dbReference>
<evidence type="ECO:0000313" key="2">
    <source>
        <dbReference type="Proteomes" id="UP000070263"/>
    </source>
</evidence>
<dbReference type="AlphaFoldDB" id="A0A133VM88"/>